<protein>
    <submittedName>
        <fullName evidence="2">Uncharacterized protein</fullName>
    </submittedName>
</protein>
<gene>
    <name evidence="2" type="ORF">FD31_GL002333</name>
</gene>
<accession>A0A0R1WK57</accession>
<evidence type="ECO:0000313" key="2">
    <source>
        <dbReference type="EMBL" id="KRM17813.1"/>
    </source>
</evidence>
<evidence type="ECO:0000256" key="1">
    <source>
        <dbReference type="SAM" id="Phobius"/>
    </source>
</evidence>
<keyword evidence="1" id="KW-0812">Transmembrane</keyword>
<reference evidence="2 3" key="1">
    <citation type="journal article" date="2015" name="Genome Announc.">
        <title>Expanding the biotechnology potential of lactobacilli through comparative genomics of 213 strains and associated genera.</title>
        <authorList>
            <person name="Sun Z."/>
            <person name="Harris H.M."/>
            <person name="McCann A."/>
            <person name="Guo C."/>
            <person name="Argimon S."/>
            <person name="Zhang W."/>
            <person name="Yang X."/>
            <person name="Jeffery I.B."/>
            <person name="Cooney J.C."/>
            <person name="Kagawa T.F."/>
            <person name="Liu W."/>
            <person name="Song Y."/>
            <person name="Salvetti E."/>
            <person name="Wrobel A."/>
            <person name="Rasinkangas P."/>
            <person name="Parkhill J."/>
            <person name="Rea M.C."/>
            <person name="O'Sullivan O."/>
            <person name="Ritari J."/>
            <person name="Douillard F.P."/>
            <person name="Paul Ross R."/>
            <person name="Yang R."/>
            <person name="Briner A.E."/>
            <person name="Felis G.E."/>
            <person name="de Vos W.M."/>
            <person name="Barrangou R."/>
            <person name="Klaenhammer T.R."/>
            <person name="Caufield P.W."/>
            <person name="Cui Y."/>
            <person name="Zhang H."/>
            <person name="O'Toole P.W."/>
        </authorList>
    </citation>
    <scope>NUCLEOTIDE SEQUENCE [LARGE SCALE GENOMIC DNA]</scope>
    <source>
        <strain evidence="2 3">DSM 16982</strain>
    </source>
</reference>
<dbReference type="STRING" id="1423774.FD31_GL002333"/>
<evidence type="ECO:0000313" key="3">
    <source>
        <dbReference type="Proteomes" id="UP000051302"/>
    </source>
</evidence>
<comment type="caution">
    <text evidence="2">The sequence shown here is derived from an EMBL/GenBank/DDBJ whole genome shotgun (WGS) entry which is preliminary data.</text>
</comment>
<dbReference type="RefSeq" id="WP_057891443.1">
    <property type="nucleotide sequence ID" value="NZ_AZFV01000006.1"/>
</dbReference>
<dbReference type="EMBL" id="AZFV01000006">
    <property type="protein sequence ID" value="KRM17813.1"/>
    <property type="molecule type" value="Genomic_DNA"/>
</dbReference>
<proteinExistence type="predicted"/>
<dbReference type="PATRIC" id="fig|1423774.3.peg.2423"/>
<name>A0A0R1WK57_9LACO</name>
<keyword evidence="1" id="KW-0472">Membrane</keyword>
<dbReference type="AlphaFoldDB" id="A0A0R1WK57"/>
<dbReference type="Proteomes" id="UP000051302">
    <property type="component" value="Unassembled WGS sequence"/>
</dbReference>
<keyword evidence="1" id="KW-1133">Transmembrane helix</keyword>
<feature type="transmembrane region" description="Helical" evidence="1">
    <location>
        <begin position="114"/>
        <end position="141"/>
    </location>
</feature>
<organism evidence="2 3">
    <name type="scientific">Companilactobacillus nantensis DSM 16982</name>
    <dbReference type="NCBI Taxonomy" id="1423774"/>
    <lineage>
        <taxon>Bacteria</taxon>
        <taxon>Bacillati</taxon>
        <taxon>Bacillota</taxon>
        <taxon>Bacilli</taxon>
        <taxon>Lactobacillales</taxon>
        <taxon>Lactobacillaceae</taxon>
        <taxon>Companilactobacillus</taxon>
    </lineage>
</organism>
<sequence>MKKVYDMEREELRGILQNLFDNFNQYAKLYTLVEGDVYVHDAYNEIAHKFGKSTDDFETQIMGSSSHYKQRIFELQEQYETAAKKARKLDKKVKFEEGLIDPEKDNVKQMLSGGAIAIIVFWIISRFFPLAILGSFFFIWFEIKTIQATGVDKHREQLKESINIATNFLNQYEGLVKNAEAEAWSAAFEEFCNHSENIKLIEQAKETTRKCLNELNEIDFNNYALLPSKFEDNVSVKKSLDLLDSGQADNWKDCVQIMAQESIQQKQFDEMKRQTKNQEHIISNQEQMIHNQDQELNILNVLNKNVVTIKNSIKELATNIEKEGQAVNRKLTVVAANQGMQMFQAKRFHKEQLEEMRKSCQELAYQNRVYNNPVYYNEQSA</sequence>
<keyword evidence="3" id="KW-1185">Reference proteome</keyword>